<dbReference type="EMBL" id="BK032669">
    <property type="protein sequence ID" value="DAF54022.1"/>
    <property type="molecule type" value="Genomic_DNA"/>
</dbReference>
<accession>A0A8S5SSU0</accession>
<reference evidence="1" key="1">
    <citation type="journal article" date="2021" name="Proc. Natl. Acad. Sci. U.S.A.">
        <title>A Catalog of Tens of Thousands of Viruses from Human Metagenomes Reveals Hidden Associations with Chronic Diseases.</title>
        <authorList>
            <person name="Tisza M.J."/>
            <person name="Buck C.B."/>
        </authorList>
    </citation>
    <scope>NUCLEOTIDE SEQUENCE</scope>
    <source>
        <strain evidence="1">CtFgp7</strain>
    </source>
</reference>
<name>A0A8S5SSU0_9CAUD</name>
<organism evidence="1">
    <name type="scientific">Siphoviridae sp. ctFgp7</name>
    <dbReference type="NCBI Taxonomy" id="2827821"/>
    <lineage>
        <taxon>Viruses</taxon>
        <taxon>Duplodnaviria</taxon>
        <taxon>Heunggongvirae</taxon>
        <taxon>Uroviricota</taxon>
        <taxon>Caudoviricetes</taxon>
    </lineage>
</organism>
<evidence type="ECO:0000313" key="1">
    <source>
        <dbReference type="EMBL" id="DAF54022.1"/>
    </source>
</evidence>
<sequence>MANKKVERWLIWQAIQDNNRRSAEQSVLDNRAESIQRYNQSRTDYTGGRGLSGDYDANPLLGAFDTNTSANVGMNYRKKKQQAGVAA</sequence>
<proteinExistence type="predicted"/>
<protein>
    <submittedName>
        <fullName evidence="1">Uncharacterized protein</fullName>
    </submittedName>
</protein>